<comment type="caution">
    <text evidence="1">The sequence shown here is derived from an EMBL/GenBank/DDBJ whole genome shotgun (WGS) entry which is preliminary data.</text>
</comment>
<accession>A0A1S7TKW5</accession>
<sequence>MKKIEYEMQYSLAVLIIGTLSEACYSQFQSSPETVTSKLIIYFPSSKSSRKCEKNMAEKR</sequence>
<dbReference type="EMBL" id="FCNP01000005">
    <property type="protein sequence ID" value="CVI54907.1"/>
    <property type="molecule type" value="Genomic_DNA"/>
</dbReference>
<protein>
    <submittedName>
        <fullName evidence="1">Uncharacterized protein</fullName>
    </submittedName>
</protein>
<evidence type="ECO:0000313" key="1">
    <source>
        <dbReference type="EMBL" id="CVI54907.1"/>
    </source>
</evidence>
<dbReference type="AlphaFoldDB" id="A0A1S7TKW5"/>
<gene>
    <name evidence="1" type="ORF">AGR7A_Cc130120</name>
</gene>
<dbReference type="Proteomes" id="UP000192140">
    <property type="component" value="Unassembled WGS sequence"/>
</dbReference>
<proteinExistence type="predicted"/>
<organism evidence="1 2">
    <name type="scientific">Agrobacterium deltaense NCPPB 1641</name>
    <dbReference type="NCBI Taxonomy" id="1183425"/>
    <lineage>
        <taxon>Bacteria</taxon>
        <taxon>Pseudomonadati</taxon>
        <taxon>Pseudomonadota</taxon>
        <taxon>Alphaproteobacteria</taxon>
        <taxon>Hyphomicrobiales</taxon>
        <taxon>Rhizobiaceae</taxon>
        <taxon>Rhizobium/Agrobacterium group</taxon>
        <taxon>Agrobacterium</taxon>
    </lineage>
</organism>
<reference evidence="1" key="1">
    <citation type="submission" date="2016-01" db="EMBL/GenBank/DDBJ databases">
        <authorList>
            <person name="Regsiter A."/>
            <person name="william w."/>
        </authorList>
    </citation>
    <scope>NUCLEOTIDE SEQUENCE</scope>
    <source>
        <strain evidence="1">NCPPB 1641</strain>
    </source>
</reference>
<evidence type="ECO:0000313" key="2">
    <source>
        <dbReference type="Proteomes" id="UP000192140"/>
    </source>
</evidence>
<name>A0A1S7TKW5_9HYPH</name>
<keyword evidence="2" id="KW-1185">Reference proteome</keyword>